<evidence type="ECO:0000313" key="3">
    <source>
        <dbReference type="Proteomes" id="UP000190675"/>
    </source>
</evidence>
<dbReference type="AlphaFoldDB" id="A0A1M5L2H5"/>
<evidence type="ECO:0000313" key="2">
    <source>
        <dbReference type="EMBL" id="SHG58959.1"/>
    </source>
</evidence>
<dbReference type="Proteomes" id="UP000190675">
    <property type="component" value="Chromosome I"/>
</dbReference>
<sequence length="408" mass="44257">MLNARGALAGLRVIDMTHALAGPFCTQVLADHGADVMKIEPLEGDFFRNIGPWRDDDKARHFGGLFQACNRNKRSLAVNLKDPQGAALVRELVRGADALVENYRAGAMEKLGLGYDSLKVENPRLVYTSIRGFGDVAGGRSPYMSWPSFDIVAQAMGGWMGVTGTDADHPVKVGGGPGDTVTGLFAAFGTMAALWQARTTGEGQYVDTAMVDCVLALSESVVSHYAYRGVSLEPMGNAMPGIAPFDTYRCCDGIIAIAAPHDPQWTELCRLMDRTELLADPRFASEQLRWENRNAVRDAIEAFTEVRTKEELRGIFGGRVPFSPIYCAADIFADPHFAVRDMLPELEHPGSARPAAVPGVPVKLSRTPGSVRHRAPLVGEHTRDILAQMGIEPERIERLAQSGAVAVR</sequence>
<name>A0A1M5L2H5_9BRAD</name>
<protein>
    <submittedName>
        <fullName evidence="2">Crotonobetainyl-CoA:carnitine CoA-transferase CaiB</fullName>
    </submittedName>
</protein>
<evidence type="ECO:0000256" key="1">
    <source>
        <dbReference type="ARBA" id="ARBA00022679"/>
    </source>
</evidence>
<keyword evidence="1 2" id="KW-0808">Transferase</keyword>
<dbReference type="PANTHER" id="PTHR48207">
    <property type="entry name" value="SUCCINATE--HYDROXYMETHYLGLUTARATE COA-TRANSFERASE"/>
    <property type="match status" value="1"/>
</dbReference>
<dbReference type="GO" id="GO:0008410">
    <property type="term" value="F:CoA-transferase activity"/>
    <property type="evidence" value="ECO:0007669"/>
    <property type="project" value="TreeGrafter"/>
</dbReference>
<gene>
    <name evidence="2" type="ORF">SAMN05444169_3205</name>
</gene>
<proteinExistence type="predicted"/>
<dbReference type="RefSeq" id="WP_197687926.1">
    <property type="nucleotide sequence ID" value="NZ_LT670818.1"/>
</dbReference>
<reference evidence="2 3" key="1">
    <citation type="submission" date="2016-11" db="EMBL/GenBank/DDBJ databases">
        <authorList>
            <person name="Jaros S."/>
            <person name="Januszkiewicz K."/>
            <person name="Wedrychowicz H."/>
        </authorList>
    </citation>
    <scope>NUCLEOTIDE SEQUENCE [LARGE SCALE GENOMIC DNA]</scope>
    <source>
        <strain evidence="2 3">GAS242</strain>
    </source>
</reference>
<dbReference type="Gene3D" id="3.40.50.10540">
    <property type="entry name" value="Crotonobetainyl-coa:carnitine coa-transferase, domain 1"/>
    <property type="match status" value="1"/>
</dbReference>
<dbReference type="EMBL" id="LT670818">
    <property type="protein sequence ID" value="SHG58959.1"/>
    <property type="molecule type" value="Genomic_DNA"/>
</dbReference>
<dbReference type="PANTHER" id="PTHR48207:SF3">
    <property type="entry name" value="SUCCINATE--HYDROXYMETHYLGLUTARATE COA-TRANSFERASE"/>
    <property type="match status" value="1"/>
</dbReference>
<dbReference type="InterPro" id="IPR023606">
    <property type="entry name" value="CoA-Trfase_III_dom_1_sf"/>
</dbReference>
<dbReference type="InterPro" id="IPR050483">
    <property type="entry name" value="CoA-transferase_III_domain"/>
</dbReference>
<organism evidence="2 3">
    <name type="scientific">Bradyrhizobium erythrophlei</name>
    <dbReference type="NCBI Taxonomy" id="1437360"/>
    <lineage>
        <taxon>Bacteria</taxon>
        <taxon>Pseudomonadati</taxon>
        <taxon>Pseudomonadota</taxon>
        <taxon>Alphaproteobacteria</taxon>
        <taxon>Hyphomicrobiales</taxon>
        <taxon>Nitrobacteraceae</taxon>
        <taxon>Bradyrhizobium</taxon>
    </lineage>
</organism>
<dbReference type="Gene3D" id="3.30.1540.10">
    <property type="entry name" value="formyl-coa transferase, domain 3"/>
    <property type="match status" value="1"/>
</dbReference>
<dbReference type="InterPro" id="IPR044855">
    <property type="entry name" value="CoA-Trfase_III_dom3_sf"/>
</dbReference>
<dbReference type="InterPro" id="IPR003673">
    <property type="entry name" value="CoA-Trfase_fam_III"/>
</dbReference>
<accession>A0A1M5L2H5</accession>
<dbReference type="Pfam" id="PF02515">
    <property type="entry name" value="CoA_transf_3"/>
    <property type="match status" value="1"/>
</dbReference>
<dbReference type="SUPFAM" id="SSF89796">
    <property type="entry name" value="CoA-transferase family III (CaiB/BaiF)"/>
    <property type="match status" value="1"/>
</dbReference>